<evidence type="ECO:0008006" key="3">
    <source>
        <dbReference type="Google" id="ProtNLM"/>
    </source>
</evidence>
<dbReference type="Proteomes" id="UP000789423">
    <property type="component" value="Unassembled WGS sequence"/>
</dbReference>
<reference evidence="1 2" key="1">
    <citation type="submission" date="2021-10" db="EMBL/GenBank/DDBJ databases">
        <authorList>
            <person name="Criscuolo A."/>
        </authorList>
    </citation>
    <scope>NUCLEOTIDE SEQUENCE [LARGE SCALE GENOMIC DNA]</scope>
    <source>
        <strain evidence="2">CIP 111899</strain>
    </source>
</reference>
<proteinExistence type="predicted"/>
<comment type="caution">
    <text evidence="1">The sequence shown here is derived from an EMBL/GenBank/DDBJ whole genome shotgun (WGS) entry which is preliminary data.</text>
</comment>
<evidence type="ECO:0000313" key="1">
    <source>
        <dbReference type="EMBL" id="CAG9613384.1"/>
    </source>
</evidence>
<dbReference type="EMBL" id="CAKJTI010000012">
    <property type="protein sequence ID" value="CAG9613384.1"/>
    <property type="molecule type" value="Genomic_DNA"/>
</dbReference>
<dbReference type="RefSeq" id="WP_230575460.1">
    <property type="nucleotide sequence ID" value="NZ_CAKJTI010000012.1"/>
</dbReference>
<keyword evidence="2" id="KW-1185">Reference proteome</keyword>
<protein>
    <recommendedName>
        <fullName evidence="3">SPOR domain-containing protein</fullName>
    </recommendedName>
</protein>
<sequence length="54" mass="6304">MDSKQKDYNIEYQCPKGVVYYRKVQASNIEEAKQQILAQQPDMKVRAVNLIDSK</sequence>
<gene>
    <name evidence="1" type="ORF">BACCIP111899_02599</name>
</gene>
<organism evidence="1 2">
    <name type="scientific">Bacillus rhizoplanae</name>
    <dbReference type="NCBI Taxonomy" id="2880966"/>
    <lineage>
        <taxon>Bacteria</taxon>
        <taxon>Bacillati</taxon>
        <taxon>Bacillota</taxon>
        <taxon>Bacilli</taxon>
        <taxon>Bacillales</taxon>
        <taxon>Bacillaceae</taxon>
        <taxon>Bacillus</taxon>
    </lineage>
</organism>
<accession>A0ABM8YCB2</accession>
<name>A0ABM8YCB2_9BACI</name>
<evidence type="ECO:0000313" key="2">
    <source>
        <dbReference type="Proteomes" id="UP000789423"/>
    </source>
</evidence>